<organism evidence="1 2">
    <name type="scientific">Ficus carica</name>
    <name type="common">Common fig</name>
    <dbReference type="NCBI Taxonomy" id="3494"/>
    <lineage>
        <taxon>Eukaryota</taxon>
        <taxon>Viridiplantae</taxon>
        <taxon>Streptophyta</taxon>
        <taxon>Embryophyta</taxon>
        <taxon>Tracheophyta</taxon>
        <taxon>Spermatophyta</taxon>
        <taxon>Magnoliopsida</taxon>
        <taxon>eudicotyledons</taxon>
        <taxon>Gunneridae</taxon>
        <taxon>Pentapetalae</taxon>
        <taxon>rosids</taxon>
        <taxon>fabids</taxon>
        <taxon>Rosales</taxon>
        <taxon>Moraceae</taxon>
        <taxon>Ficeae</taxon>
        <taxon>Ficus</taxon>
    </lineage>
</organism>
<evidence type="ECO:0000313" key="1">
    <source>
        <dbReference type="EMBL" id="GMN43813.1"/>
    </source>
</evidence>
<dbReference type="AlphaFoldDB" id="A0AA88ADF0"/>
<comment type="caution">
    <text evidence="1">The sequence shown here is derived from an EMBL/GenBank/DDBJ whole genome shotgun (WGS) entry which is preliminary data.</text>
</comment>
<dbReference type="EMBL" id="BTGU01000017">
    <property type="protein sequence ID" value="GMN43813.1"/>
    <property type="molecule type" value="Genomic_DNA"/>
</dbReference>
<dbReference type="Proteomes" id="UP001187192">
    <property type="component" value="Unassembled WGS sequence"/>
</dbReference>
<evidence type="ECO:0000313" key="2">
    <source>
        <dbReference type="Proteomes" id="UP001187192"/>
    </source>
</evidence>
<accession>A0AA88ADF0</accession>
<name>A0AA88ADF0_FICCA</name>
<protein>
    <submittedName>
        <fullName evidence="1">Uncharacterized protein</fullName>
    </submittedName>
</protein>
<keyword evidence="2" id="KW-1185">Reference proteome</keyword>
<reference evidence="1" key="1">
    <citation type="submission" date="2023-07" db="EMBL/GenBank/DDBJ databases">
        <title>draft genome sequence of fig (Ficus carica).</title>
        <authorList>
            <person name="Takahashi T."/>
            <person name="Nishimura K."/>
        </authorList>
    </citation>
    <scope>NUCLEOTIDE SEQUENCE</scope>
</reference>
<gene>
    <name evidence="1" type="ORF">TIFTF001_013018</name>
</gene>
<proteinExistence type="predicted"/>
<sequence length="60" mass="7032">MENAMMEMEVKTRMENSQVQTFQCRISGIPKPKRFRVQGDGHANPLQRGLWSGEIKHRNF</sequence>